<gene>
    <name evidence="2" type="ORF">BLS_001188</name>
</gene>
<accession>A0A8H3YLD3</accession>
<dbReference type="AlphaFoldDB" id="A0A8H3YLD3"/>
<dbReference type="PANTHER" id="PTHR42085">
    <property type="entry name" value="F-BOX DOMAIN-CONTAINING PROTEIN"/>
    <property type="match status" value="1"/>
</dbReference>
<dbReference type="InterPro" id="IPR038883">
    <property type="entry name" value="AN11006-like"/>
</dbReference>
<protein>
    <submittedName>
        <fullName evidence="2">Uncharacterized protein</fullName>
    </submittedName>
</protein>
<sequence length="265" mass="30989">MDKMGDSALVEARDQSTSPPPSPPPRASLLGIPIELRDKIYQWLFKSKNGYLQPYHHENWNMMPRWRIRRMSTSILCVNKQLYAEAKHILYADNVFAITPNFLRLDTQQAALARVKTIKLAIHFFAYRVDITNVIEFLARYPDWEPLEWTLRSFAHGSIDVRAQLGISLMNGRCILRTVYMNARGFLYLRRKEKGEELVIDPGERWVLEGLKRWVRWYSPTESQEIANVVWDEFERKRYEPEPAGTKPGDKSAEAASRLRRYGKS</sequence>
<dbReference type="EMBL" id="WNWQ01001254">
    <property type="protein sequence ID" value="KAE9961886.1"/>
    <property type="molecule type" value="Genomic_DNA"/>
</dbReference>
<feature type="region of interest" description="Disordered" evidence="1">
    <location>
        <begin position="1"/>
        <end position="27"/>
    </location>
</feature>
<organism evidence="2 3">
    <name type="scientific">Venturia inaequalis</name>
    <name type="common">Apple scab fungus</name>
    <dbReference type="NCBI Taxonomy" id="5025"/>
    <lineage>
        <taxon>Eukaryota</taxon>
        <taxon>Fungi</taxon>
        <taxon>Dikarya</taxon>
        <taxon>Ascomycota</taxon>
        <taxon>Pezizomycotina</taxon>
        <taxon>Dothideomycetes</taxon>
        <taxon>Pleosporomycetidae</taxon>
        <taxon>Venturiales</taxon>
        <taxon>Venturiaceae</taxon>
        <taxon>Venturia</taxon>
    </lineage>
</organism>
<feature type="region of interest" description="Disordered" evidence="1">
    <location>
        <begin position="240"/>
        <end position="265"/>
    </location>
</feature>
<evidence type="ECO:0000313" key="2">
    <source>
        <dbReference type="EMBL" id="KAE9961886.1"/>
    </source>
</evidence>
<dbReference type="PANTHER" id="PTHR42085:SF2">
    <property type="entry name" value="F-BOX DOMAIN-CONTAINING PROTEIN"/>
    <property type="match status" value="1"/>
</dbReference>
<reference evidence="2 3" key="1">
    <citation type="submission" date="2019-11" db="EMBL/GenBank/DDBJ databases">
        <title>Venturia inaequalis Genome Resource.</title>
        <authorList>
            <person name="Lichtner F.J."/>
        </authorList>
    </citation>
    <scope>NUCLEOTIDE SEQUENCE [LARGE SCALE GENOMIC DNA]</scope>
    <source>
        <strain evidence="2">Bline_iso_100314</strain>
    </source>
</reference>
<evidence type="ECO:0000313" key="3">
    <source>
        <dbReference type="Proteomes" id="UP000433883"/>
    </source>
</evidence>
<evidence type="ECO:0000256" key="1">
    <source>
        <dbReference type="SAM" id="MobiDB-lite"/>
    </source>
</evidence>
<dbReference type="OrthoDB" id="3646851at2759"/>
<dbReference type="Proteomes" id="UP000433883">
    <property type="component" value="Unassembled WGS sequence"/>
</dbReference>
<proteinExistence type="predicted"/>
<name>A0A8H3YLD3_VENIN</name>
<comment type="caution">
    <text evidence="2">The sequence shown here is derived from an EMBL/GenBank/DDBJ whole genome shotgun (WGS) entry which is preliminary data.</text>
</comment>